<dbReference type="Gene3D" id="1.20.1250.20">
    <property type="entry name" value="MFS general substrate transporter like domains"/>
    <property type="match status" value="1"/>
</dbReference>
<comment type="caution">
    <text evidence="8">The sequence shown here is derived from an EMBL/GenBank/DDBJ whole genome shotgun (WGS) entry which is preliminary data.</text>
</comment>
<evidence type="ECO:0000259" key="7">
    <source>
        <dbReference type="PROSITE" id="PS50850"/>
    </source>
</evidence>
<dbReference type="InterPro" id="IPR036259">
    <property type="entry name" value="MFS_trans_sf"/>
</dbReference>
<gene>
    <name evidence="8" type="ORF">B2A_05330</name>
</gene>
<evidence type="ECO:0000256" key="1">
    <source>
        <dbReference type="ARBA" id="ARBA00004141"/>
    </source>
</evidence>
<dbReference type="InterPro" id="IPR050360">
    <property type="entry name" value="MFS_Sugar_Transporters"/>
</dbReference>
<keyword evidence="5 6" id="KW-0472">Membrane</keyword>
<dbReference type="EMBL" id="AUZZ01003697">
    <property type="protein sequence ID" value="EQD56291.1"/>
    <property type="molecule type" value="Genomic_DNA"/>
</dbReference>
<dbReference type="PROSITE" id="PS50850">
    <property type="entry name" value="MFS"/>
    <property type="match status" value="1"/>
</dbReference>
<evidence type="ECO:0000256" key="2">
    <source>
        <dbReference type="ARBA" id="ARBA00010992"/>
    </source>
</evidence>
<evidence type="ECO:0000256" key="6">
    <source>
        <dbReference type="SAM" id="Phobius"/>
    </source>
</evidence>
<feature type="transmembrane region" description="Helical" evidence="6">
    <location>
        <begin position="12"/>
        <end position="31"/>
    </location>
</feature>
<reference evidence="8" key="2">
    <citation type="journal article" date="2014" name="ISME J.">
        <title>Microbial stratification in low pH oxic and suboxic macroscopic growths along an acid mine drainage.</title>
        <authorList>
            <person name="Mendez-Garcia C."/>
            <person name="Mesa V."/>
            <person name="Sprenger R.R."/>
            <person name="Richter M."/>
            <person name="Diez M.S."/>
            <person name="Solano J."/>
            <person name="Bargiela R."/>
            <person name="Golyshina O.V."/>
            <person name="Manteca A."/>
            <person name="Ramos J.L."/>
            <person name="Gallego J.R."/>
            <person name="Llorente I."/>
            <person name="Martins Dos Santos V.A."/>
            <person name="Jensen O.N."/>
            <person name="Pelaez A.I."/>
            <person name="Sanchez J."/>
            <person name="Ferrer M."/>
        </authorList>
    </citation>
    <scope>NUCLEOTIDE SEQUENCE</scope>
</reference>
<name>T1A6K0_9ZZZZ</name>
<protein>
    <submittedName>
        <fullName evidence="8">General substrate transporter</fullName>
    </submittedName>
</protein>
<dbReference type="InterPro" id="IPR005828">
    <property type="entry name" value="MFS_sugar_transport-like"/>
</dbReference>
<reference evidence="8" key="1">
    <citation type="submission" date="2013-08" db="EMBL/GenBank/DDBJ databases">
        <authorList>
            <person name="Mendez C."/>
            <person name="Richter M."/>
            <person name="Ferrer M."/>
            <person name="Sanchez J."/>
        </authorList>
    </citation>
    <scope>NUCLEOTIDE SEQUENCE</scope>
</reference>
<keyword evidence="4 6" id="KW-1133">Transmembrane helix</keyword>
<proteinExistence type="inferred from homology"/>
<comment type="similarity">
    <text evidence="2">Belongs to the major facilitator superfamily. Sugar transporter (TC 2.A.1.1) family.</text>
</comment>
<comment type="subcellular location">
    <subcellularLocation>
        <location evidence="1">Membrane</location>
        <topology evidence="1">Multi-pass membrane protein</topology>
    </subcellularLocation>
</comment>
<dbReference type="InterPro" id="IPR020846">
    <property type="entry name" value="MFS_dom"/>
</dbReference>
<dbReference type="Pfam" id="PF00083">
    <property type="entry name" value="Sugar_tr"/>
    <property type="match status" value="1"/>
</dbReference>
<evidence type="ECO:0000256" key="5">
    <source>
        <dbReference type="ARBA" id="ARBA00023136"/>
    </source>
</evidence>
<dbReference type="SUPFAM" id="SSF103473">
    <property type="entry name" value="MFS general substrate transporter"/>
    <property type="match status" value="1"/>
</dbReference>
<organism evidence="8">
    <name type="scientific">mine drainage metagenome</name>
    <dbReference type="NCBI Taxonomy" id="410659"/>
    <lineage>
        <taxon>unclassified sequences</taxon>
        <taxon>metagenomes</taxon>
        <taxon>ecological metagenomes</taxon>
    </lineage>
</organism>
<feature type="non-terminal residue" evidence="8">
    <location>
        <position position="1"/>
    </location>
</feature>
<feature type="domain" description="Major facilitator superfamily (MFS) profile" evidence="7">
    <location>
        <begin position="1"/>
        <end position="110"/>
    </location>
</feature>
<evidence type="ECO:0000313" key="8">
    <source>
        <dbReference type="EMBL" id="EQD56291.1"/>
    </source>
</evidence>
<sequence length="126" mass="13297">AIVALVLPKSAFSVGYAAVLVLTMFIIFEVTQTLGPGGTDFVYPQEIFPTSIRATGQGFGTSFSRIGAILGLTAFPVLVSISGLGLGLLFFFAFSVLGLLATLFLGIETMGKTLEQINEDSSQPER</sequence>
<feature type="transmembrane region" description="Helical" evidence="6">
    <location>
        <begin position="88"/>
        <end position="107"/>
    </location>
</feature>
<dbReference type="PANTHER" id="PTHR48022:SF2">
    <property type="entry name" value="PLASTIDIC GLUCOSE TRANSPORTER 4"/>
    <property type="match status" value="1"/>
</dbReference>
<accession>T1A6K0</accession>
<keyword evidence="3 6" id="KW-0812">Transmembrane</keyword>
<dbReference type="GO" id="GO:0005351">
    <property type="term" value="F:carbohydrate:proton symporter activity"/>
    <property type="evidence" value="ECO:0007669"/>
    <property type="project" value="TreeGrafter"/>
</dbReference>
<evidence type="ECO:0000256" key="3">
    <source>
        <dbReference type="ARBA" id="ARBA00022692"/>
    </source>
</evidence>
<evidence type="ECO:0000256" key="4">
    <source>
        <dbReference type="ARBA" id="ARBA00022989"/>
    </source>
</evidence>
<dbReference type="GO" id="GO:0016020">
    <property type="term" value="C:membrane"/>
    <property type="evidence" value="ECO:0007669"/>
    <property type="project" value="UniProtKB-SubCell"/>
</dbReference>
<dbReference type="PANTHER" id="PTHR48022">
    <property type="entry name" value="PLASTIDIC GLUCOSE TRANSPORTER 4"/>
    <property type="match status" value="1"/>
</dbReference>
<dbReference type="AlphaFoldDB" id="T1A6K0"/>